<dbReference type="InterPro" id="IPR035965">
    <property type="entry name" value="PAS-like_dom_sf"/>
</dbReference>
<evidence type="ECO:0000259" key="1">
    <source>
        <dbReference type="Pfam" id="PF08447"/>
    </source>
</evidence>
<comment type="caution">
    <text evidence="2">The sequence shown here is derived from an EMBL/GenBank/DDBJ whole genome shotgun (WGS) entry which is preliminary data.</text>
</comment>
<proteinExistence type="predicted"/>
<feature type="domain" description="PAS fold-3" evidence="1">
    <location>
        <begin position="43"/>
        <end position="113"/>
    </location>
</feature>
<dbReference type="InterPro" id="IPR013655">
    <property type="entry name" value="PAS_fold_3"/>
</dbReference>
<dbReference type="InterPro" id="IPR000014">
    <property type="entry name" value="PAS"/>
</dbReference>
<gene>
    <name evidence="2" type="ORF">NM125_09985</name>
</gene>
<dbReference type="Pfam" id="PF08447">
    <property type="entry name" value="PAS_3"/>
    <property type="match status" value="1"/>
</dbReference>
<keyword evidence="3" id="KW-1185">Reference proteome</keyword>
<organism evidence="2 3">
    <name type="scientific">Gracilimonas sediminicola</name>
    <dbReference type="NCBI Taxonomy" id="2952158"/>
    <lineage>
        <taxon>Bacteria</taxon>
        <taxon>Pseudomonadati</taxon>
        <taxon>Balneolota</taxon>
        <taxon>Balneolia</taxon>
        <taxon>Balneolales</taxon>
        <taxon>Balneolaceae</taxon>
        <taxon>Gracilimonas</taxon>
    </lineage>
</organism>
<dbReference type="Proteomes" id="UP001139125">
    <property type="component" value="Unassembled WGS sequence"/>
</dbReference>
<name>A0A9X2L5E2_9BACT</name>
<dbReference type="AlphaFoldDB" id="A0A9X2L5E2"/>
<protein>
    <submittedName>
        <fullName evidence="2">PAS domain-containing protein</fullName>
    </submittedName>
</protein>
<dbReference type="EMBL" id="JANDBC010000002">
    <property type="protein sequence ID" value="MCP9291903.1"/>
    <property type="molecule type" value="Genomic_DNA"/>
</dbReference>
<dbReference type="RefSeq" id="WP_255134777.1">
    <property type="nucleotide sequence ID" value="NZ_JANDBC010000002.1"/>
</dbReference>
<accession>A0A9X2L5E2</accession>
<evidence type="ECO:0000313" key="3">
    <source>
        <dbReference type="Proteomes" id="UP001139125"/>
    </source>
</evidence>
<dbReference type="Gene3D" id="3.30.450.20">
    <property type="entry name" value="PAS domain"/>
    <property type="match status" value="1"/>
</dbReference>
<reference evidence="2" key="1">
    <citation type="submission" date="2022-06" db="EMBL/GenBank/DDBJ databases">
        <title>Gracilimonas sp. CAU 1638 isolated from sea sediment.</title>
        <authorList>
            <person name="Kim W."/>
        </authorList>
    </citation>
    <scope>NUCLEOTIDE SEQUENCE</scope>
    <source>
        <strain evidence="2">CAU 1638</strain>
    </source>
</reference>
<sequence>MLTEELTTDKIKDLKKPVPVNQESPFTFEELFLSVTDTKSQITYANEVFVNVSKYSQQELVGQLHNIDRHPDMPRAVFHIFWEYLNAGKPIAAYFKNLAGDGSFYWVFALTFPCKGGFLSIRLRPGSELFNTVKDCYAKTLQFEKRKEQQLGDKQKAMEESRAFLLNLLKKEGFSDYREFMWNALQKEMSYRESILSEGMSEEKKKTEKHIVPPVLVKVETILSELVLGLENLQNIHNALIGHSDYILKLARSILLLSLNAQISSSKLDQDDRSLSVVAEKMGEQSVDGEKRLINMKENIHHLSDLIAELNFEIISSKLQVEMTIDFFKELEKQKFEKEISLIQSDEVINLLYDAFMPRLDVISKGIGKVPAYLRDLMNGVKDIERFLLVLRFIHITGKVEVARMNDDANSFSTTFQDLVNEIETADSHLGELNEVVSDNKDSGLMYTAYQERLTNLIANIDRR</sequence>
<dbReference type="CDD" id="cd00130">
    <property type="entry name" value="PAS"/>
    <property type="match status" value="1"/>
</dbReference>
<evidence type="ECO:0000313" key="2">
    <source>
        <dbReference type="EMBL" id="MCP9291903.1"/>
    </source>
</evidence>
<dbReference type="SUPFAM" id="SSF55785">
    <property type="entry name" value="PYP-like sensor domain (PAS domain)"/>
    <property type="match status" value="1"/>
</dbReference>